<dbReference type="Proteomes" id="UP000735302">
    <property type="component" value="Unassembled WGS sequence"/>
</dbReference>
<proteinExistence type="predicted"/>
<dbReference type="AlphaFoldDB" id="A0AAV3Z1I3"/>
<evidence type="ECO:0000256" key="1">
    <source>
        <dbReference type="SAM" id="MobiDB-lite"/>
    </source>
</evidence>
<evidence type="ECO:0000313" key="2">
    <source>
        <dbReference type="EMBL" id="GFN88391.1"/>
    </source>
</evidence>
<comment type="caution">
    <text evidence="2">The sequence shown here is derived from an EMBL/GenBank/DDBJ whole genome shotgun (WGS) entry which is preliminary data.</text>
</comment>
<accession>A0AAV3Z1I3</accession>
<protein>
    <submittedName>
        <fullName evidence="2">Uncharacterized protein</fullName>
    </submittedName>
</protein>
<sequence length="85" mass="9681">MGLASFKCFYELWKMQAFRTSTPRPKGSCRSQGGLASQCHRRPDDDAYDDDDDDAYDDDDDDDDEDDDDDDDDDLLNIMSLAKTV</sequence>
<evidence type="ECO:0000313" key="3">
    <source>
        <dbReference type="Proteomes" id="UP000735302"/>
    </source>
</evidence>
<feature type="compositionally biased region" description="Acidic residues" evidence="1">
    <location>
        <begin position="46"/>
        <end position="75"/>
    </location>
</feature>
<feature type="region of interest" description="Disordered" evidence="1">
    <location>
        <begin position="20"/>
        <end position="76"/>
    </location>
</feature>
<feature type="compositionally biased region" description="Polar residues" evidence="1">
    <location>
        <begin position="20"/>
        <end position="35"/>
    </location>
</feature>
<name>A0AAV3Z1I3_9GAST</name>
<organism evidence="2 3">
    <name type="scientific">Plakobranchus ocellatus</name>
    <dbReference type="NCBI Taxonomy" id="259542"/>
    <lineage>
        <taxon>Eukaryota</taxon>
        <taxon>Metazoa</taxon>
        <taxon>Spiralia</taxon>
        <taxon>Lophotrochozoa</taxon>
        <taxon>Mollusca</taxon>
        <taxon>Gastropoda</taxon>
        <taxon>Heterobranchia</taxon>
        <taxon>Euthyneura</taxon>
        <taxon>Panpulmonata</taxon>
        <taxon>Sacoglossa</taxon>
        <taxon>Placobranchoidea</taxon>
        <taxon>Plakobranchidae</taxon>
        <taxon>Plakobranchus</taxon>
    </lineage>
</organism>
<dbReference type="EMBL" id="BLXT01001848">
    <property type="protein sequence ID" value="GFN88391.1"/>
    <property type="molecule type" value="Genomic_DNA"/>
</dbReference>
<reference evidence="2 3" key="1">
    <citation type="journal article" date="2021" name="Elife">
        <title>Chloroplast acquisition without the gene transfer in kleptoplastic sea slugs, Plakobranchus ocellatus.</title>
        <authorList>
            <person name="Maeda T."/>
            <person name="Takahashi S."/>
            <person name="Yoshida T."/>
            <person name="Shimamura S."/>
            <person name="Takaki Y."/>
            <person name="Nagai Y."/>
            <person name="Toyoda A."/>
            <person name="Suzuki Y."/>
            <person name="Arimoto A."/>
            <person name="Ishii H."/>
            <person name="Satoh N."/>
            <person name="Nishiyama T."/>
            <person name="Hasebe M."/>
            <person name="Maruyama T."/>
            <person name="Minagawa J."/>
            <person name="Obokata J."/>
            <person name="Shigenobu S."/>
        </authorList>
    </citation>
    <scope>NUCLEOTIDE SEQUENCE [LARGE SCALE GENOMIC DNA]</scope>
</reference>
<keyword evidence="3" id="KW-1185">Reference proteome</keyword>
<gene>
    <name evidence="2" type="ORF">PoB_001489700</name>
</gene>